<organism evidence="2 3">
    <name type="scientific">Photobacterium atrarenae</name>
    <dbReference type="NCBI Taxonomy" id="865757"/>
    <lineage>
        <taxon>Bacteria</taxon>
        <taxon>Pseudomonadati</taxon>
        <taxon>Pseudomonadota</taxon>
        <taxon>Gammaproteobacteria</taxon>
        <taxon>Vibrionales</taxon>
        <taxon>Vibrionaceae</taxon>
        <taxon>Photobacterium</taxon>
    </lineage>
</organism>
<dbReference type="InterPro" id="IPR037151">
    <property type="entry name" value="AlkB-like_sf"/>
</dbReference>
<dbReference type="Gene3D" id="2.60.120.590">
    <property type="entry name" value="Alpha-ketoglutarate-dependent dioxygenase AlkB-like"/>
    <property type="match status" value="1"/>
</dbReference>
<dbReference type="PANTHER" id="PTHR31212">
    <property type="entry name" value="ALPHA-KETOGLUTARATE-DEPENDENT DIOXYGENASE ALKB HOMOLOG 3"/>
    <property type="match status" value="1"/>
</dbReference>
<proteinExistence type="predicted"/>
<keyword evidence="3" id="KW-1185">Reference proteome</keyword>
<name>A0ABY5GBZ7_9GAMM</name>
<dbReference type="GO" id="GO:0051213">
    <property type="term" value="F:dioxygenase activity"/>
    <property type="evidence" value="ECO:0007669"/>
    <property type="project" value="UniProtKB-KW"/>
</dbReference>
<dbReference type="PANTHER" id="PTHR31212:SF4">
    <property type="entry name" value="ALPHA-KETOGLUTARATE-DEPENDENT DIOXYGENASE ALKB HOMOLOG 3"/>
    <property type="match status" value="1"/>
</dbReference>
<dbReference type="RefSeq" id="WP_255387929.1">
    <property type="nucleotide sequence ID" value="NZ_CP101508.1"/>
</dbReference>
<accession>A0ABY5GBZ7</accession>
<keyword evidence="2" id="KW-0223">Dioxygenase</keyword>
<dbReference type="InterPro" id="IPR032854">
    <property type="entry name" value="ALKBH3"/>
</dbReference>
<dbReference type="InterPro" id="IPR027450">
    <property type="entry name" value="AlkB-like"/>
</dbReference>
<evidence type="ECO:0000313" key="3">
    <source>
        <dbReference type="Proteomes" id="UP001057998"/>
    </source>
</evidence>
<feature type="domain" description="Fe2OG dioxygenase" evidence="1">
    <location>
        <begin position="104"/>
        <end position="201"/>
    </location>
</feature>
<dbReference type="PROSITE" id="PS51471">
    <property type="entry name" value="FE2OG_OXY"/>
    <property type="match status" value="1"/>
</dbReference>
<reference evidence="2" key="1">
    <citation type="submission" date="2022-07" db="EMBL/GenBank/DDBJ databases">
        <title>Genome sequencing of Photobacterium atrarenae GJH2-4.</title>
        <authorList>
            <person name="Park S.-J."/>
        </authorList>
    </citation>
    <scope>NUCLEOTIDE SEQUENCE</scope>
    <source>
        <strain evidence="2">GJH2-4</strain>
    </source>
</reference>
<dbReference type="Pfam" id="PF13532">
    <property type="entry name" value="2OG-FeII_Oxy_2"/>
    <property type="match status" value="1"/>
</dbReference>
<keyword evidence="2" id="KW-0560">Oxidoreductase</keyword>
<sequence length="207" mass="23628">MENLSLFPPPASGEWLDIPDGRLYWAPMFFSASQAQTYFEQLRQELDWQQEKIRLFGREVWQPRLQAWCGEAAYTYSGLTLPPAPWTPTLLRIKSACETVCDQSFNSVLANLYRDGQDSMGWHQDNEPELGPQPVIASVSLGETRRFVLKHLQSKQKVTFELSAGSLLIMAGSTQQYWTHAIPKSKRPLSARMNLTYRTIYPLANGK</sequence>
<evidence type="ECO:0000259" key="1">
    <source>
        <dbReference type="PROSITE" id="PS51471"/>
    </source>
</evidence>
<dbReference type="EMBL" id="CP101508">
    <property type="protein sequence ID" value="UTV26721.1"/>
    <property type="molecule type" value="Genomic_DNA"/>
</dbReference>
<evidence type="ECO:0000313" key="2">
    <source>
        <dbReference type="EMBL" id="UTV26721.1"/>
    </source>
</evidence>
<gene>
    <name evidence="2" type="ORF">NNL38_10160</name>
</gene>
<dbReference type="SUPFAM" id="SSF51197">
    <property type="entry name" value="Clavaminate synthase-like"/>
    <property type="match status" value="1"/>
</dbReference>
<dbReference type="InterPro" id="IPR005123">
    <property type="entry name" value="Oxoglu/Fe-dep_dioxygenase_dom"/>
</dbReference>
<dbReference type="Proteomes" id="UP001057998">
    <property type="component" value="Chromosome 1"/>
</dbReference>
<protein>
    <submittedName>
        <fullName evidence="2">Alpha-ketoglutarate-dependent dioxygenase AlkB</fullName>
    </submittedName>
</protein>